<dbReference type="PANTHER" id="PTHR12843">
    <property type="entry name" value="PROTEIN-LYSINE N-METHYLTRANSFERASE METTL10"/>
    <property type="match status" value="1"/>
</dbReference>
<dbReference type="Proteomes" id="UP000233435">
    <property type="component" value="Unassembled WGS sequence"/>
</dbReference>
<evidence type="ECO:0000313" key="3">
    <source>
        <dbReference type="Proteomes" id="UP000233435"/>
    </source>
</evidence>
<comment type="caution">
    <text evidence="2">The sequence shown here is derived from an EMBL/GenBank/DDBJ whole genome shotgun (WGS) entry which is preliminary data.</text>
</comment>
<dbReference type="GO" id="GO:0008168">
    <property type="term" value="F:methyltransferase activity"/>
    <property type="evidence" value="ECO:0007669"/>
    <property type="project" value="UniProtKB-KW"/>
</dbReference>
<accession>A0A2N3HG01</accession>
<name>A0A2N3HG01_9FLAO</name>
<reference evidence="2 3" key="1">
    <citation type="submission" date="2017-12" db="EMBL/GenBank/DDBJ databases">
        <title>Confluentibacter flavum sp. nov., isolated from the saline lake.</title>
        <authorList>
            <person name="Yu L."/>
        </authorList>
    </citation>
    <scope>NUCLEOTIDE SEQUENCE [LARGE SCALE GENOMIC DNA]</scope>
    <source>
        <strain evidence="2 3">3B</strain>
    </source>
</reference>
<sequence length="201" mass="22745">MNYKFAYSIGFHPWEDAERHNPFVEKITKIFEREESGKTAPFGKALDIGCGSGIWAISLAQRGWDVTGVDIVDKALQRAEERIKNESVDVKLVKDDVTELHKIGNGYKLLLDTGTFHGLSSSQRIAMGKAINNIAAQDAIILLLVWDPKWRAFLPSGASRKEIEMCFPNWAITHVEPAADKPEAIYKILKANEQWYRLCRK</sequence>
<proteinExistence type="predicted"/>
<dbReference type="SUPFAM" id="SSF53335">
    <property type="entry name" value="S-adenosyl-L-methionine-dependent methyltransferases"/>
    <property type="match status" value="1"/>
</dbReference>
<protein>
    <submittedName>
        <fullName evidence="2">Class I SAM-dependent methyltransferase</fullName>
    </submittedName>
</protein>
<dbReference type="GO" id="GO:0032259">
    <property type="term" value="P:methylation"/>
    <property type="evidence" value="ECO:0007669"/>
    <property type="project" value="UniProtKB-KW"/>
</dbReference>
<organism evidence="2 3">
    <name type="scientific">Confluentibacter flavum</name>
    <dbReference type="NCBI Taxonomy" id="1909700"/>
    <lineage>
        <taxon>Bacteria</taxon>
        <taxon>Pseudomonadati</taxon>
        <taxon>Bacteroidota</taxon>
        <taxon>Flavobacteriia</taxon>
        <taxon>Flavobacteriales</taxon>
        <taxon>Flavobacteriaceae</taxon>
        <taxon>Confluentibacter</taxon>
    </lineage>
</organism>
<gene>
    <name evidence="2" type="ORF">CSW08_16305</name>
</gene>
<dbReference type="InterPro" id="IPR041698">
    <property type="entry name" value="Methyltransf_25"/>
</dbReference>
<dbReference type="InterPro" id="IPR029063">
    <property type="entry name" value="SAM-dependent_MTases_sf"/>
</dbReference>
<dbReference type="RefSeq" id="WP_106660970.1">
    <property type="nucleotide sequence ID" value="NZ_PJEO01000055.1"/>
</dbReference>
<dbReference type="AlphaFoldDB" id="A0A2N3HG01"/>
<dbReference type="EMBL" id="PJEO01000055">
    <property type="protein sequence ID" value="PKQ43833.1"/>
    <property type="molecule type" value="Genomic_DNA"/>
</dbReference>
<dbReference type="Pfam" id="PF13649">
    <property type="entry name" value="Methyltransf_25"/>
    <property type="match status" value="1"/>
</dbReference>
<dbReference type="Gene3D" id="3.40.50.150">
    <property type="entry name" value="Vaccinia Virus protein VP39"/>
    <property type="match status" value="1"/>
</dbReference>
<dbReference type="PANTHER" id="PTHR12843:SF5">
    <property type="entry name" value="EEF1A LYSINE METHYLTRANSFERASE 2"/>
    <property type="match status" value="1"/>
</dbReference>
<evidence type="ECO:0000259" key="1">
    <source>
        <dbReference type="Pfam" id="PF13649"/>
    </source>
</evidence>
<feature type="domain" description="Methyltransferase" evidence="1">
    <location>
        <begin position="46"/>
        <end position="131"/>
    </location>
</feature>
<keyword evidence="3" id="KW-1185">Reference proteome</keyword>
<dbReference type="OrthoDB" id="9804312at2"/>
<evidence type="ECO:0000313" key="2">
    <source>
        <dbReference type="EMBL" id="PKQ43833.1"/>
    </source>
</evidence>
<keyword evidence="2" id="KW-0808">Transferase</keyword>
<dbReference type="CDD" id="cd02440">
    <property type="entry name" value="AdoMet_MTases"/>
    <property type="match status" value="1"/>
</dbReference>
<keyword evidence="2" id="KW-0489">Methyltransferase</keyword>